<comment type="caution">
    <text evidence="1">The sequence shown here is derived from an EMBL/GenBank/DDBJ whole genome shotgun (WGS) entry which is preliminary data.</text>
</comment>
<reference evidence="1" key="2">
    <citation type="journal article" date="2023" name="IMA Fungus">
        <title>Comparative genomic study of the Penicillium genus elucidates a diverse pangenome and 15 lateral gene transfer events.</title>
        <authorList>
            <person name="Petersen C."/>
            <person name="Sorensen T."/>
            <person name="Nielsen M.R."/>
            <person name="Sondergaard T.E."/>
            <person name="Sorensen J.L."/>
            <person name="Fitzpatrick D.A."/>
            <person name="Frisvad J.C."/>
            <person name="Nielsen K.L."/>
        </authorList>
    </citation>
    <scope>NUCLEOTIDE SEQUENCE</scope>
    <source>
        <strain evidence="1">IBT 17660</strain>
    </source>
</reference>
<protein>
    <recommendedName>
        <fullName evidence="3">Aminoglycoside phosphotransferase domain-containing protein</fullName>
    </recommendedName>
</protein>
<proteinExistence type="predicted"/>
<dbReference type="Proteomes" id="UP001147760">
    <property type="component" value="Unassembled WGS sequence"/>
</dbReference>
<evidence type="ECO:0000313" key="1">
    <source>
        <dbReference type="EMBL" id="KAJ5483434.1"/>
    </source>
</evidence>
<gene>
    <name evidence="1" type="ORF">N7530_002680</name>
</gene>
<dbReference type="OrthoDB" id="5404599at2759"/>
<reference evidence="1" key="1">
    <citation type="submission" date="2022-12" db="EMBL/GenBank/DDBJ databases">
        <authorList>
            <person name="Petersen C."/>
        </authorList>
    </citation>
    <scope>NUCLEOTIDE SEQUENCE</scope>
    <source>
        <strain evidence="1">IBT 17660</strain>
    </source>
</reference>
<name>A0A9W9X409_9EURO</name>
<evidence type="ECO:0008006" key="3">
    <source>
        <dbReference type="Google" id="ProtNLM"/>
    </source>
</evidence>
<sequence>MLYLSEKVQDGSNLTLPWSTDHPGRGEYNTTKGPGNIIVEYVPKVESVGIIDWEIAGYYPRGWIRTKFRICSGLDIPNPVKEQHWWRWEVQKSLGEHGFEDYSEKWGSWWY</sequence>
<dbReference type="EMBL" id="JAPWDO010000002">
    <property type="protein sequence ID" value="KAJ5483434.1"/>
    <property type="molecule type" value="Genomic_DNA"/>
</dbReference>
<evidence type="ECO:0000313" key="2">
    <source>
        <dbReference type="Proteomes" id="UP001147760"/>
    </source>
</evidence>
<organism evidence="1 2">
    <name type="scientific">Penicillium desertorum</name>
    <dbReference type="NCBI Taxonomy" id="1303715"/>
    <lineage>
        <taxon>Eukaryota</taxon>
        <taxon>Fungi</taxon>
        <taxon>Dikarya</taxon>
        <taxon>Ascomycota</taxon>
        <taxon>Pezizomycotina</taxon>
        <taxon>Eurotiomycetes</taxon>
        <taxon>Eurotiomycetidae</taxon>
        <taxon>Eurotiales</taxon>
        <taxon>Aspergillaceae</taxon>
        <taxon>Penicillium</taxon>
    </lineage>
</organism>
<keyword evidence="2" id="KW-1185">Reference proteome</keyword>
<dbReference type="AlphaFoldDB" id="A0A9W9X409"/>
<accession>A0A9W9X409</accession>